<evidence type="ECO:0000313" key="2">
    <source>
        <dbReference type="EMBL" id="QXM24489.1"/>
    </source>
</evidence>
<dbReference type="KEGG" id="elio:KO353_14795"/>
<name>A0A975YJB9_9PROT</name>
<reference evidence="2" key="1">
    <citation type="submission" date="2021-06" db="EMBL/GenBank/DDBJ databases">
        <title>Elioraea tepida, sp. nov., a moderately thermophilic aerobic anoxygenic phototrophic bacterium isolated from an alkaline siliceous hot spring mat community in Yellowstone National Park, WY, USA.</title>
        <authorList>
            <person name="Saini M.K."/>
            <person name="Yoshida S."/>
            <person name="Sebastian A."/>
            <person name="Hirose S."/>
            <person name="Hara E."/>
            <person name="Tamaki H."/>
            <person name="Soulier N.T."/>
            <person name="Albert I."/>
            <person name="Hanada S."/>
            <person name="Bryant D.A."/>
            <person name="Tank M."/>
        </authorList>
    </citation>
    <scope>NUCLEOTIDE SEQUENCE</scope>
    <source>
        <strain evidence="2">MS-P2</strain>
    </source>
</reference>
<accession>A0A975YJB9</accession>
<dbReference type="InterPro" id="IPR012495">
    <property type="entry name" value="TadE-like_dom"/>
</dbReference>
<organism evidence="2 3">
    <name type="scientific">Elioraea tepida</name>
    <dbReference type="NCBI Taxonomy" id="2843330"/>
    <lineage>
        <taxon>Bacteria</taxon>
        <taxon>Pseudomonadati</taxon>
        <taxon>Pseudomonadota</taxon>
        <taxon>Alphaproteobacteria</taxon>
        <taxon>Acetobacterales</taxon>
        <taxon>Elioraeaceae</taxon>
        <taxon>Elioraea</taxon>
    </lineage>
</organism>
<feature type="domain" description="TadE-like" evidence="1">
    <location>
        <begin position="1"/>
        <end position="33"/>
    </location>
</feature>
<keyword evidence="3" id="KW-1185">Reference proteome</keyword>
<dbReference type="AlphaFoldDB" id="A0A975YJB9"/>
<dbReference type="EMBL" id="CP076448">
    <property type="protein sequence ID" value="QXM24489.1"/>
    <property type="molecule type" value="Genomic_DNA"/>
</dbReference>
<dbReference type="Pfam" id="PF07811">
    <property type="entry name" value="TadE"/>
    <property type="match status" value="1"/>
</dbReference>
<evidence type="ECO:0000259" key="1">
    <source>
        <dbReference type="Pfam" id="PF07811"/>
    </source>
</evidence>
<proteinExistence type="predicted"/>
<gene>
    <name evidence="2" type="ORF">KO353_14795</name>
</gene>
<protein>
    <submittedName>
        <fullName evidence="2">Pilus assembly protein</fullName>
    </submittedName>
</protein>
<sequence length="107" mass="11605">MPVFLALVFAIIDFSRYAFTLISVQQAAAEAVRAASMGKTATEAQSLARARSPFLGEGLAIACEGCGMVDVNRLMTFRVIARYTFQPLLPLLPTFPVTVAEESRVSF</sequence>
<evidence type="ECO:0000313" key="3">
    <source>
        <dbReference type="Proteomes" id="UP000694001"/>
    </source>
</evidence>
<dbReference type="Proteomes" id="UP000694001">
    <property type="component" value="Chromosome"/>
</dbReference>